<reference evidence="2" key="2">
    <citation type="submission" date="2005-06" db="EMBL/GenBank/DDBJ databases">
        <title>DNA sequences of macaque genes expressed in brain or testis and its evolutionary implications.</title>
        <authorList>
            <consortium name="International consortium for macaque cDNA sequencing and analysis"/>
        </authorList>
    </citation>
    <scope>NUCLEOTIDE SEQUENCE</scope>
</reference>
<keyword evidence="2" id="KW-0132">Cell division</keyword>
<evidence type="ECO:0000256" key="1">
    <source>
        <dbReference type="SAM" id="MobiDB-lite"/>
    </source>
</evidence>
<reference evidence="2" key="1">
    <citation type="journal article" date="2005" name="Mol. Biol. Evol.">
        <title>Substitution rate and structural divergence of 5'UTR evolution: comparative analysis between human and cynomolgus monkey cDNAs.</title>
        <authorList>
            <person name="Osada N."/>
            <person name="Hirata M."/>
            <person name="Tanuma R."/>
            <person name="Kusuda J."/>
            <person name="Hida M."/>
            <person name="Suzuki Y."/>
            <person name="Sugano S."/>
            <person name="Gojobori T."/>
            <person name="Shen C.K."/>
            <person name="Wu C.I."/>
            <person name="Hashimoto K."/>
        </authorList>
    </citation>
    <scope>NUCLEOTIDE SEQUENCE</scope>
</reference>
<name>Q4R6E0_MACFA</name>
<keyword evidence="2" id="KW-0131">Cell cycle</keyword>
<dbReference type="EMBL" id="AB169244">
    <property type="protein sequence ID" value="BAE01335.1"/>
    <property type="molecule type" value="mRNA"/>
</dbReference>
<sequence>MGRGPRENRGSFHKSLDQIFETLETKNPSCMEELFSDVDSPYYDLDTVLTGMMGGARPGPCEGLEGLAPATPGPSASCKSDLGELDHVVADPGGDLSRIPERSQPPLTHGHVSTGSHGGCACRQRPSLAALSADSEKSQNSPLPVGSAAPGPSHLLPPCGGPGRGCSGRLLSLGQFSCPHSPGTFVSLCVPHCRGRQATAASTSFTFR</sequence>
<evidence type="ECO:0000313" key="2">
    <source>
        <dbReference type="EMBL" id="BAE01335.1"/>
    </source>
</evidence>
<proteinExistence type="evidence at transcript level"/>
<dbReference type="AlphaFoldDB" id="Q4R6E0"/>
<accession>Q4R6E0</accession>
<feature type="region of interest" description="Disordered" evidence="1">
    <location>
        <begin position="131"/>
        <end position="156"/>
    </location>
</feature>
<organism evidence="2">
    <name type="scientific">Macaca fascicularis</name>
    <name type="common">Crab-eating macaque</name>
    <name type="synonym">Cynomolgus monkey</name>
    <dbReference type="NCBI Taxonomy" id="9541"/>
    <lineage>
        <taxon>Eukaryota</taxon>
        <taxon>Metazoa</taxon>
        <taxon>Chordata</taxon>
        <taxon>Craniata</taxon>
        <taxon>Vertebrata</taxon>
        <taxon>Euteleostomi</taxon>
        <taxon>Mammalia</taxon>
        <taxon>Eutheria</taxon>
        <taxon>Euarchontoglires</taxon>
        <taxon>Primates</taxon>
        <taxon>Haplorrhini</taxon>
        <taxon>Catarrhini</taxon>
        <taxon>Cercopithecidae</taxon>
        <taxon>Cercopithecinae</taxon>
        <taxon>Macaca</taxon>
    </lineage>
</organism>
<protein>
    <submittedName>
        <fullName evidence="2">Testis cDNA, clone: QtsA-18195, similar to human cell division cycle associated 4 (CDCA4), transcriptvariant 2</fullName>
    </submittedName>
</protein>
<dbReference type="GO" id="GO:0051301">
    <property type="term" value="P:cell division"/>
    <property type="evidence" value="ECO:0007669"/>
    <property type="project" value="UniProtKB-KW"/>
</dbReference>